<sequence length="829" mass="91583">MEATGIYPNSVPLLAATGLGVAVAGNDPDHVPFEPTLINDHRRRFAVDGSAVDARGVMRLHVRNALGYAFLRPYHVNRLRRAYVGKRITKESEWAAQASFYRHNYRHFVPHDLMMEFLAKECPRQEDGETLSKWQGNAIAGVDCGPDGHVVFYPTGQVMQQACAFYSHGKSEEDLPCSSTVIETGAAIRQFSVMGSKDAYHTPSAAKLYAAARGCTNCTIVAAPARATPDNMRKMQAKAKLSFHEVITHVAGSPHAEAEVALITADGILRCWDPEGGIQTVNTSATTRDRLLRCEYSSHPRVLWAVNRVSVSTVDLRQPAQHTSKLFDVESAGPYVTIYDIKRRASNPFQFVVGTGVSIELLDSRIARQPLITWAQPESYSGESEFSFGAIDEVDMSRSADDLRGYIISSLKRAKVTTLFSFERNRKRRHDKMLLLTSLRSNNDEGYPTSLRTSTEQLIASDATLDLRMEDGGENTNLTGVCALRDEGSASASVYQLNSLGDLFSHRVSFGRSPTKSYHAAIQSGLPSGVAAQGDSMVESVAKILPIPSDAILPEHDTESMQKFITLPIKVLRRQFPRLSANRDTFVHVQDTKATALDDCTSKESRKEDSSKAGAVDIRRSRRQRYNETGNGESAQADARSAKRVHIDRSHGIGEGKVDAIALKAKASRSFDKDELVKRLAVVCNLSASLFRLHRYILDELKIEISSIELLQLIRSSSEFRLRVVHHALPADTFRVRNPSRPGTDDVHWKKDDPRLAACVCHPGSARSQLPCESWACVVPHAVIVSRSSMELHLDNTASSSSHRQEMPVDLADIIVAAQAVYDDMCERL</sequence>
<dbReference type="GO" id="GO:0001650">
    <property type="term" value="C:fibrillar center"/>
    <property type="evidence" value="ECO:0007669"/>
    <property type="project" value="TreeGrafter"/>
</dbReference>
<gene>
    <name evidence="3" type="ORF">HBR001_LOCUS8450</name>
</gene>
<accession>A0AAV0UWV8</accession>
<proteinExistence type="predicted"/>
<feature type="compositionally biased region" description="Basic and acidic residues" evidence="1">
    <location>
        <begin position="600"/>
        <end position="611"/>
    </location>
</feature>
<evidence type="ECO:0000313" key="3">
    <source>
        <dbReference type="EMBL" id="CAI5741362.1"/>
    </source>
</evidence>
<dbReference type="PANTHER" id="PTHR15319">
    <property type="entry name" value="TATA BOX-BINDING PROTEIN ASSOCIATED FACTOR RNA POLYMERASE I SUBUNIT C"/>
    <property type="match status" value="1"/>
</dbReference>
<dbReference type="PANTHER" id="PTHR15319:SF1">
    <property type="entry name" value="TATA BOX-BINDING PROTEIN-ASSOCIATED FACTOR RNA POLYMERASE I SUBUNIT C"/>
    <property type="match status" value="1"/>
</dbReference>
<evidence type="ECO:0000313" key="4">
    <source>
        <dbReference type="Proteomes" id="UP001162031"/>
    </source>
</evidence>
<evidence type="ECO:0000256" key="1">
    <source>
        <dbReference type="SAM" id="MobiDB-lite"/>
    </source>
</evidence>
<protein>
    <recommendedName>
        <fullName evidence="2">TAF1C beta-propeller domain-containing protein</fullName>
    </recommendedName>
</protein>
<dbReference type="InterPro" id="IPR011047">
    <property type="entry name" value="Quinoprotein_ADH-like_sf"/>
</dbReference>
<dbReference type="SUPFAM" id="SSF50998">
    <property type="entry name" value="Quinoprotein alcohol dehydrogenase-like"/>
    <property type="match status" value="1"/>
</dbReference>
<dbReference type="InterPro" id="IPR038801">
    <property type="entry name" value="TAF1C"/>
</dbReference>
<dbReference type="AlphaFoldDB" id="A0AAV0UWV8"/>
<dbReference type="Pfam" id="PF20641">
    <property type="entry name" value="TAF1C_beta-prop"/>
    <property type="match status" value="1"/>
</dbReference>
<dbReference type="EMBL" id="CANTFL010001449">
    <property type="protein sequence ID" value="CAI5741362.1"/>
    <property type="molecule type" value="Genomic_DNA"/>
</dbReference>
<dbReference type="InterPro" id="IPR049087">
    <property type="entry name" value="TAF1C_beta-prop"/>
</dbReference>
<evidence type="ECO:0000259" key="2">
    <source>
        <dbReference type="Pfam" id="PF20641"/>
    </source>
</evidence>
<comment type="caution">
    <text evidence="3">The sequence shown here is derived from an EMBL/GenBank/DDBJ whole genome shotgun (WGS) entry which is preliminary data.</text>
</comment>
<keyword evidence="4" id="KW-1185">Reference proteome</keyword>
<name>A0AAV0UWV8_HYABA</name>
<feature type="region of interest" description="Disordered" evidence="1">
    <location>
        <begin position="598"/>
        <end position="642"/>
    </location>
</feature>
<reference evidence="3" key="1">
    <citation type="submission" date="2022-12" db="EMBL/GenBank/DDBJ databases">
        <authorList>
            <person name="Webb A."/>
        </authorList>
    </citation>
    <scope>NUCLEOTIDE SEQUENCE</scope>
    <source>
        <strain evidence="3">Hp1</strain>
    </source>
</reference>
<dbReference type="GO" id="GO:0001164">
    <property type="term" value="F:RNA polymerase I core promoter sequence-specific DNA binding"/>
    <property type="evidence" value="ECO:0007669"/>
    <property type="project" value="TreeGrafter"/>
</dbReference>
<organism evidence="3 4">
    <name type="scientific">Hyaloperonospora brassicae</name>
    <name type="common">Brassica downy mildew</name>
    <name type="synonym">Peronospora brassicae</name>
    <dbReference type="NCBI Taxonomy" id="162125"/>
    <lineage>
        <taxon>Eukaryota</taxon>
        <taxon>Sar</taxon>
        <taxon>Stramenopiles</taxon>
        <taxon>Oomycota</taxon>
        <taxon>Peronosporomycetes</taxon>
        <taxon>Peronosporales</taxon>
        <taxon>Peronosporaceae</taxon>
        <taxon>Hyaloperonospora</taxon>
    </lineage>
</organism>
<dbReference type="Proteomes" id="UP001162031">
    <property type="component" value="Unassembled WGS sequence"/>
</dbReference>
<feature type="domain" description="TAF1C beta-propeller" evidence="2">
    <location>
        <begin position="237"/>
        <end position="331"/>
    </location>
</feature>